<dbReference type="Proteomes" id="UP000009319">
    <property type="component" value="Unassembled WGS sequence"/>
</dbReference>
<dbReference type="STRING" id="1211777.BN77_3472"/>
<proteinExistence type="predicted"/>
<name>K0PRL6_9HYPH</name>
<reference evidence="1 2" key="1">
    <citation type="journal article" date="2013" name="Genome Announc.">
        <title>Draft Genome Sequence of Rhizobium mesoamericanum STM3625, a Nitrogen-Fixing Symbiont of Mimosa pudica Isolated in French Guiana (South America).</title>
        <authorList>
            <person name="Moulin L."/>
            <person name="Mornico D."/>
            <person name="Melkonian R."/>
            <person name="Klonowska A."/>
        </authorList>
    </citation>
    <scope>NUCLEOTIDE SEQUENCE [LARGE SCALE GENOMIC DNA]</scope>
    <source>
        <strain evidence="1 2">STM3625</strain>
    </source>
</reference>
<protein>
    <submittedName>
        <fullName evidence="1">Transcriptional regulator, LysR family</fullName>
    </submittedName>
</protein>
<accession>K0PRL6</accession>
<organism evidence="1 2">
    <name type="scientific">Rhizobium mesoamericanum STM3625</name>
    <dbReference type="NCBI Taxonomy" id="1211777"/>
    <lineage>
        <taxon>Bacteria</taxon>
        <taxon>Pseudomonadati</taxon>
        <taxon>Pseudomonadota</taxon>
        <taxon>Alphaproteobacteria</taxon>
        <taxon>Hyphomicrobiales</taxon>
        <taxon>Rhizobiaceae</taxon>
        <taxon>Rhizobium/Agrobacterium group</taxon>
        <taxon>Rhizobium</taxon>
    </lineage>
</organism>
<dbReference type="AlphaFoldDB" id="K0PRL6"/>
<evidence type="ECO:0000313" key="2">
    <source>
        <dbReference type="Proteomes" id="UP000009319"/>
    </source>
</evidence>
<keyword evidence="2" id="KW-1185">Reference proteome</keyword>
<sequence>MYAAPLMVARSDLIATIMEGVVTRSGFKNEPILLPLSLPPVPFVMSWHRRNEVHPVQQWMRDLLVELASSIHQSHALI</sequence>
<dbReference type="SUPFAM" id="SSF53850">
    <property type="entry name" value="Periplasmic binding protein-like II"/>
    <property type="match status" value="1"/>
</dbReference>
<dbReference type="EMBL" id="CANI01000024">
    <property type="protein sequence ID" value="CCM76458.1"/>
    <property type="molecule type" value="Genomic_DNA"/>
</dbReference>
<comment type="caution">
    <text evidence="1">The sequence shown here is derived from an EMBL/GenBank/DDBJ whole genome shotgun (WGS) entry which is preliminary data.</text>
</comment>
<dbReference type="eggNOG" id="COG0583">
    <property type="taxonomic scope" value="Bacteria"/>
</dbReference>
<gene>
    <name evidence="1" type="ORF">BN77_3472</name>
</gene>
<dbReference type="Gene3D" id="3.40.190.10">
    <property type="entry name" value="Periplasmic binding protein-like II"/>
    <property type="match status" value="2"/>
</dbReference>
<dbReference type="HOGENOM" id="CLU_2619606_0_0_5"/>
<evidence type="ECO:0000313" key="1">
    <source>
        <dbReference type="EMBL" id="CCM76458.1"/>
    </source>
</evidence>